<keyword evidence="2" id="KW-0808">Transferase</keyword>
<organism evidence="2 3">
    <name type="scientific">Ideonella livida</name>
    <dbReference type="NCBI Taxonomy" id="2707176"/>
    <lineage>
        <taxon>Bacteria</taxon>
        <taxon>Pseudomonadati</taxon>
        <taxon>Pseudomonadota</taxon>
        <taxon>Betaproteobacteria</taxon>
        <taxon>Burkholderiales</taxon>
        <taxon>Sphaerotilaceae</taxon>
        <taxon>Ideonella</taxon>
    </lineage>
</organism>
<name>A0A7C9TIN6_9BURK</name>
<sequence length="324" mass="35972">MDLVNKPGRAATGTFAESEEAAWQSLLGHWWVILQGFAQAGGPQPAQYRLLQDTLGQLHQARLTGRLSSQELDGLRRSLGEAMGEHTLQGRAWLKPQGPGGDYRLMDDLYLQRISALPQLAAWDRFLLDQPCVRALQQRKAHFKQTVHELCVSGGHRPLKVLNVGCGPCREVFEYLEEQAGTPVQFVCVDQNPHALAHARQLCRPHAGRVQFMLANALRMRLHERFDLVWCAGLAETLDDRGLAALLARLVDLAEPRAGQVVLGNTASGHPSQAYLAFCDWSMQLRTPEQLRDLARVCGIPFHATAVETDPTGVHHWLRLAVGL</sequence>
<keyword evidence="3" id="KW-1185">Reference proteome</keyword>
<evidence type="ECO:0000313" key="2">
    <source>
        <dbReference type="EMBL" id="NDY89965.1"/>
    </source>
</evidence>
<comment type="caution">
    <text evidence="2">The sequence shown here is derived from an EMBL/GenBank/DDBJ whole genome shotgun (WGS) entry which is preliminary data.</text>
</comment>
<dbReference type="InterPro" id="IPR029063">
    <property type="entry name" value="SAM-dependent_MTases_sf"/>
</dbReference>
<proteinExistence type="predicted"/>
<dbReference type="Gene3D" id="3.40.50.150">
    <property type="entry name" value="Vaccinia Virus protein VP39"/>
    <property type="match status" value="1"/>
</dbReference>
<protein>
    <submittedName>
        <fullName evidence="2">Class I SAM-dependent methyltransferase</fullName>
    </submittedName>
</protein>
<gene>
    <name evidence="2" type="ORF">G3A44_02015</name>
</gene>
<dbReference type="SUPFAM" id="SSF53335">
    <property type="entry name" value="S-adenosyl-L-methionine-dependent methyltransferases"/>
    <property type="match status" value="1"/>
</dbReference>
<dbReference type="InterPro" id="IPR041698">
    <property type="entry name" value="Methyltransf_25"/>
</dbReference>
<dbReference type="GO" id="GO:0032259">
    <property type="term" value="P:methylation"/>
    <property type="evidence" value="ECO:0007669"/>
    <property type="project" value="UniProtKB-KW"/>
</dbReference>
<evidence type="ECO:0000259" key="1">
    <source>
        <dbReference type="Pfam" id="PF13649"/>
    </source>
</evidence>
<dbReference type="Proteomes" id="UP000484255">
    <property type="component" value="Unassembled WGS sequence"/>
</dbReference>
<dbReference type="Pfam" id="PF13649">
    <property type="entry name" value="Methyltransf_25"/>
    <property type="match status" value="1"/>
</dbReference>
<dbReference type="RefSeq" id="WP_163455831.1">
    <property type="nucleotide sequence ID" value="NZ_JAAGOH010000002.1"/>
</dbReference>
<accession>A0A7C9TIN6</accession>
<reference evidence="2 3" key="1">
    <citation type="submission" date="2020-02" db="EMBL/GenBank/DDBJ databases">
        <title>Ideonella bacterium strain TBM-1.</title>
        <authorList>
            <person name="Chen W.-M."/>
        </authorList>
    </citation>
    <scope>NUCLEOTIDE SEQUENCE [LARGE SCALE GENOMIC DNA]</scope>
    <source>
        <strain evidence="2 3">TBM-1</strain>
    </source>
</reference>
<dbReference type="EMBL" id="JAAGOH010000002">
    <property type="protein sequence ID" value="NDY89965.1"/>
    <property type="molecule type" value="Genomic_DNA"/>
</dbReference>
<evidence type="ECO:0000313" key="3">
    <source>
        <dbReference type="Proteomes" id="UP000484255"/>
    </source>
</evidence>
<keyword evidence="2" id="KW-0489">Methyltransferase</keyword>
<feature type="domain" description="Methyltransferase" evidence="1">
    <location>
        <begin position="161"/>
        <end position="256"/>
    </location>
</feature>
<dbReference type="CDD" id="cd02440">
    <property type="entry name" value="AdoMet_MTases"/>
    <property type="match status" value="1"/>
</dbReference>
<dbReference type="GO" id="GO:0008168">
    <property type="term" value="F:methyltransferase activity"/>
    <property type="evidence" value="ECO:0007669"/>
    <property type="project" value="UniProtKB-KW"/>
</dbReference>
<dbReference type="AlphaFoldDB" id="A0A7C9TIN6"/>